<evidence type="ECO:0008006" key="4">
    <source>
        <dbReference type="Google" id="ProtNLM"/>
    </source>
</evidence>
<feature type="region of interest" description="Disordered" evidence="1">
    <location>
        <begin position="1"/>
        <end position="22"/>
    </location>
</feature>
<gene>
    <name evidence="2" type="ORF">GALMADRAFT_239022</name>
</gene>
<proteinExistence type="predicted"/>
<dbReference type="Proteomes" id="UP000027222">
    <property type="component" value="Unassembled WGS sequence"/>
</dbReference>
<dbReference type="AlphaFoldDB" id="A0A067TTD5"/>
<dbReference type="HOGENOM" id="CLU_027732_1_0_1"/>
<dbReference type="OrthoDB" id="3001771at2759"/>
<evidence type="ECO:0000313" key="2">
    <source>
        <dbReference type="EMBL" id="KDR83184.1"/>
    </source>
</evidence>
<protein>
    <recommendedName>
        <fullName evidence="4">F-box domain-containing protein</fullName>
    </recommendedName>
</protein>
<sequence>MNKRQKPSQDGEGISTSPQLGKANIMNLPTDLLSIIFKFVHDESPQTNEPRDIIPSWMVKMDQGLKRAVKALARPELGACVDFTSPALFPYSVAAVCPLWSEILFSHPEFWTLVVFFVDSRYTSLAEATLILKRSLELPIHVVITRRKGFPMKEHPDLHEKCQIAALVNILWPHLYRCESLHIDTHLSSSLPVVPKALAGFGEAQDLFSMELIPDIYDEQEDQEKSDSPVHFYVDGLEPVLRFLVVDGHNFRTGTEEMDSWVADQVDLEQLTVMRYRHSPSSADEEPYTMMEFCDRLSSFVSLRHLKLHDIHFKTYACQSPGGMFHLDVQCLHLEDLDPEFIDAFFDMFSFITPSVLRITRSVMPMSYALSPFALILEEVVFDNSDLMESLDYWRGKTLCIDNCKGFSIELFGSKFDPFPRPGEPEIIMASQCLERLVLCRLSDFSIEGLKTMVDLRNRTVDYTDSNWRTTTMFGPALRSLAVVHCKVEKLSAADEQWFRSRIVEFYWVD</sequence>
<keyword evidence="3" id="KW-1185">Reference proteome</keyword>
<accession>A0A067TTD5</accession>
<evidence type="ECO:0000256" key="1">
    <source>
        <dbReference type="SAM" id="MobiDB-lite"/>
    </source>
</evidence>
<dbReference type="EMBL" id="KL142369">
    <property type="protein sequence ID" value="KDR83184.1"/>
    <property type="molecule type" value="Genomic_DNA"/>
</dbReference>
<organism evidence="2 3">
    <name type="scientific">Galerina marginata (strain CBS 339.88)</name>
    <dbReference type="NCBI Taxonomy" id="685588"/>
    <lineage>
        <taxon>Eukaryota</taxon>
        <taxon>Fungi</taxon>
        <taxon>Dikarya</taxon>
        <taxon>Basidiomycota</taxon>
        <taxon>Agaricomycotina</taxon>
        <taxon>Agaricomycetes</taxon>
        <taxon>Agaricomycetidae</taxon>
        <taxon>Agaricales</taxon>
        <taxon>Agaricineae</taxon>
        <taxon>Strophariaceae</taxon>
        <taxon>Galerina</taxon>
    </lineage>
</organism>
<name>A0A067TTD5_GALM3</name>
<reference evidence="3" key="1">
    <citation type="journal article" date="2014" name="Proc. Natl. Acad. Sci. U.S.A.">
        <title>Extensive sampling of basidiomycete genomes demonstrates inadequacy of the white-rot/brown-rot paradigm for wood decay fungi.</title>
        <authorList>
            <person name="Riley R."/>
            <person name="Salamov A.A."/>
            <person name="Brown D.W."/>
            <person name="Nagy L.G."/>
            <person name="Floudas D."/>
            <person name="Held B.W."/>
            <person name="Levasseur A."/>
            <person name="Lombard V."/>
            <person name="Morin E."/>
            <person name="Otillar R."/>
            <person name="Lindquist E.A."/>
            <person name="Sun H."/>
            <person name="LaButti K.M."/>
            <person name="Schmutz J."/>
            <person name="Jabbour D."/>
            <person name="Luo H."/>
            <person name="Baker S.E."/>
            <person name="Pisabarro A.G."/>
            <person name="Walton J.D."/>
            <person name="Blanchette R.A."/>
            <person name="Henrissat B."/>
            <person name="Martin F."/>
            <person name="Cullen D."/>
            <person name="Hibbett D.S."/>
            <person name="Grigoriev I.V."/>
        </authorList>
    </citation>
    <scope>NUCLEOTIDE SEQUENCE [LARGE SCALE GENOMIC DNA]</scope>
    <source>
        <strain evidence="3">CBS 339.88</strain>
    </source>
</reference>
<dbReference type="STRING" id="685588.A0A067TTD5"/>
<evidence type="ECO:0000313" key="3">
    <source>
        <dbReference type="Proteomes" id="UP000027222"/>
    </source>
</evidence>